<evidence type="ECO:0000313" key="4">
    <source>
        <dbReference type="Proteomes" id="UP000077701"/>
    </source>
</evidence>
<dbReference type="STRING" id="161355.PS9374_05013"/>
<evidence type="ECO:0000256" key="2">
    <source>
        <dbReference type="SAM" id="SignalP"/>
    </source>
</evidence>
<feature type="chain" id="PRO_5039713618" evidence="2">
    <location>
        <begin position="26"/>
        <end position="127"/>
    </location>
</feature>
<reference evidence="3 4" key="1">
    <citation type="journal article" date="2016" name="Genome Announc.">
        <title>Draft Genome Sequence of Planomonospora sphaerica JCM9374, a Rare Actinomycete.</title>
        <authorList>
            <person name="Dohra H."/>
            <person name="Suzuki T."/>
            <person name="Inoue Y."/>
            <person name="Kodani S."/>
        </authorList>
    </citation>
    <scope>NUCLEOTIDE SEQUENCE [LARGE SCALE GENOMIC DNA]</scope>
    <source>
        <strain evidence="3 4">JCM 9374</strain>
    </source>
</reference>
<accession>A0A171DKI1</accession>
<name>A0A171DKI1_9ACTN</name>
<keyword evidence="2" id="KW-0732">Signal</keyword>
<keyword evidence="4" id="KW-1185">Reference proteome</keyword>
<feature type="region of interest" description="Disordered" evidence="1">
    <location>
        <begin position="28"/>
        <end position="83"/>
    </location>
</feature>
<dbReference type="EMBL" id="BDCX01000013">
    <property type="protein sequence ID" value="GAT69338.1"/>
    <property type="molecule type" value="Genomic_DNA"/>
</dbReference>
<feature type="compositionally biased region" description="Gly residues" evidence="1">
    <location>
        <begin position="112"/>
        <end position="127"/>
    </location>
</feature>
<feature type="signal peptide" evidence="2">
    <location>
        <begin position="1"/>
        <end position="25"/>
    </location>
</feature>
<gene>
    <name evidence="3" type="ORF">PS9374_05013</name>
</gene>
<proteinExistence type="predicted"/>
<evidence type="ECO:0000256" key="1">
    <source>
        <dbReference type="SAM" id="MobiDB-lite"/>
    </source>
</evidence>
<protein>
    <submittedName>
        <fullName evidence="3">Uncharacterized protein</fullName>
    </submittedName>
</protein>
<evidence type="ECO:0000313" key="3">
    <source>
        <dbReference type="EMBL" id="GAT69338.1"/>
    </source>
</evidence>
<organism evidence="3 4">
    <name type="scientific">Planomonospora sphaerica</name>
    <dbReference type="NCBI Taxonomy" id="161355"/>
    <lineage>
        <taxon>Bacteria</taxon>
        <taxon>Bacillati</taxon>
        <taxon>Actinomycetota</taxon>
        <taxon>Actinomycetes</taxon>
        <taxon>Streptosporangiales</taxon>
        <taxon>Streptosporangiaceae</taxon>
        <taxon>Planomonospora</taxon>
    </lineage>
</organism>
<dbReference type="Proteomes" id="UP000077701">
    <property type="component" value="Unassembled WGS sequence"/>
</dbReference>
<sequence>MKPTRKTWVSAGVVAVVLTGGVSVAAAASAGGAGRAGGPAPAIEPNEPVPAGSAPPTAPVPPASPEPTGPVEDFVVSKEIGPEPEKVARYWTEHRMEEARPMPMPVVEGPVEGPGDGSVEGPAGPTG</sequence>
<feature type="compositionally biased region" description="Pro residues" evidence="1">
    <location>
        <begin position="56"/>
        <end position="68"/>
    </location>
</feature>
<reference evidence="4" key="2">
    <citation type="submission" date="2016-04" db="EMBL/GenBank/DDBJ databases">
        <title>Planomonospora sphaerica JCM9374 whole genome shotgun sequence.</title>
        <authorList>
            <person name="Suzuki T."/>
            <person name="Dohra H."/>
            <person name="Kodani S."/>
        </authorList>
    </citation>
    <scope>NUCLEOTIDE SEQUENCE [LARGE SCALE GENOMIC DNA]</scope>
    <source>
        <strain evidence="4">JCM 9374</strain>
    </source>
</reference>
<dbReference type="RefSeq" id="WP_068900689.1">
    <property type="nucleotide sequence ID" value="NZ_BDCX01000013.1"/>
</dbReference>
<feature type="region of interest" description="Disordered" evidence="1">
    <location>
        <begin position="100"/>
        <end position="127"/>
    </location>
</feature>
<comment type="caution">
    <text evidence="3">The sequence shown here is derived from an EMBL/GenBank/DDBJ whole genome shotgun (WGS) entry which is preliminary data.</text>
</comment>
<dbReference type="AlphaFoldDB" id="A0A171DKI1"/>